<dbReference type="InterPro" id="IPR023210">
    <property type="entry name" value="NADP_OxRdtase_dom"/>
</dbReference>
<dbReference type="CDD" id="cd19097">
    <property type="entry name" value="AKR_unchar"/>
    <property type="match status" value="1"/>
</dbReference>
<proteinExistence type="predicted"/>
<feature type="domain" description="NADP-dependent oxidoreductase" evidence="1">
    <location>
        <begin position="9"/>
        <end position="274"/>
    </location>
</feature>
<dbReference type="RefSeq" id="WP_183621208.1">
    <property type="nucleotide sequence ID" value="NZ_CAJHAH010000008.1"/>
</dbReference>
<evidence type="ECO:0000259" key="1">
    <source>
        <dbReference type="Pfam" id="PF00248"/>
    </source>
</evidence>
<evidence type="ECO:0000313" key="3">
    <source>
        <dbReference type="Proteomes" id="UP000588111"/>
    </source>
</evidence>
<dbReference type="SUPFAM" id="SSF51430">
    <property type="entry name" value="NAD(P)-linked oxidoreductase"/>
    <property type="match status" value="1"/>
</dbReference>
<dbReference type="EMBL" id="JACHXL010000007">
    <property type="protein sequence ID" value="MBB3107755.1"/>
    <property type="molecule type" value="Genomic_DNA"/>
</dbReference>
<dbReference type="Pfam" id="PF00248">
    <property type="entry name" value="Aldo_ket_red"/>
    <property type="match status" value="1"/>
</dbReference>
<dbReference type="InterPro" id="IPR036812">
    <property type="entry name" value="NAD(P)_OxRdtase_dom_sf"/>
</dbReference>
<keyword evidence="3" id="KW-1185">Reference proteome</keyword>
<dbReference type="PANTHER" id="PTHR43312:SF1">
    <property type="entry name" value="NADP-DEPENDENT OXIDOREDUCTASE DOMAIN-CONTAINING PROTEIN"/>
    <property type="match status" value="1"/>
</dbReference>
<dbReference type="AlphaFoldDB" id="A0A839TIC5"/>
<dbReference type="Proteomes" id="UP000588111">
    <property type="component" value="Unassembled WGS sequence"/>
</dbReference>
<gene>
    <name evidence="2" type="ORF">FHS24_002287</name>
</gene>
<evidence type="ECO:0000313" key="2">
    <source>
        <dbReference type="EMBL" id="MBB3107755.1"/>
    </source>
</evidence>
<accession>A0A839TIC5</accession>
<name>A0A839TIC5_9GAMM</name>
<reference evidence="2 3" key="1">
    <citation type="submission" date="2020-08" db="EMBL/GenBank/DDBJ databases">
        <title>Genomic Encyclopedia of Type Strains, Phase III (KMG-III): the genomes of soil and plant-associated and newly described type strains.</title>
        <authorList>
            <person name="Whitman W."/>
        </authorList>
    </citation>
    <scope>NUCLEOTIDE SEQUENCE [LARGE SCALE GENOMIC DNA]</scope>
    <source>
        <strain evidence="2 3">CECT 5885</strain>
    </source>
</reference>
<sequence>MSILAHSHKLALGTAQFGLKYGLANAANKVPRDMVEQLLKVASAFNITMLDTAIAYGDSEQVLGLYNLAKFEVVSKLPAVPSNCLNIEEWVLEQTMSSLKRLKTDKLNDLLLHRPAQLLGTNGEKIYKSILKLKEQGMVDQIGVSVYGPDELSELIKRFDFDVIQAPMNIFDRRMESTGMLKQLKKAGVVIHIRSAFLQGLLLMPSEKIPVYFAPWAPLIKQYHQWLNQQSLSPLQACLSYLNQHNDIDKIIVGVDNIWQLKQIIAAIDTPITDIPDFLQSVDEGLINPSRWQR</sequence>
<organism evidence="2 3">
    <name type="scientific">Psychrobacter luti</name>
    <dbReference type="NCBI Taxonomy" id="198481"/>
    <lineage>
        <taxon>Bacteria</taxon>
        <taxon>Pseudomonadati</taxon>
        <taxon>Pseudomonadota</taxon>
        <taxon>Gammaproteobacteria</taxon>
        <taxon>Moraxellales</taxon>
        <taxon>Moraxellaceae</taxon>
        <taxon>Psychrobacter</taxon>
    </lineage>
</organism>
<dbReference type="InterPro" id="IPR053135">
    <property type="entry name" value="AKR2_Oxidoreductase"/>
</dbReference>
<protein>
    <recommendedName>
        <fullName evidence="1">NADP-dependent oxidoreductase domain-containing protein</fullName>
    </recommendedName>
</protein>
<comment type="caution">
    <text evidence="2">The sequence shown here is derived from an EMBL/GenBank/DDBJ whole genome shotgun (WGS) entry which is preliminary data.</text>
</comment>
<dbReference type="Gene3D" id="3.20.20.100">
    <property type="entry name" value="NADP-dependent oxidoreductase domain"/>
    <property type="match status" value="1"/>
</dbReference>
<dbReference type="PANTHER" id="PTHR43312">
    <property type="entry name" value="D-THREO-ALDOSE 1-DEHYDROGENASE"/>
    <property type="match status" value="1"/>
</dbReference>